<evidence type="ECO:0000256" key="4">
    <source>
        <dbReference type="ARBA" id="ARBA00023002"/>
    </source>
</evidence>
<evidence type="ECO:0000256" key="5">
    <source>
        <dbReference type="ARBA" id="ARBA00037941"/>
    </source>
</evidence>
<dbReference type="InterPro" id="IPR006076">
    <property type="entry name" value="FAD-dep_OxRdtase"/>
</dbReference>
<evidence type="ECO:0000313" key="7">
    <source>
        <dbReference type="EMBL" id="RPJ67692.1"/>
    </source>
</evidence>
<sequence>MQLVLQKKNARVIVIEREKRPAQHQTGRNSGVIHAGVYYAPGSLKAVYCREGCEQTLSFCQQHNIPHERCGKLLVATSDHEIEGMQNLYARCKENGLSPTLLSKQQIGELEPHIQSVGGFKVSQSGITDYKAVCQAMLNIAEHSGRCQIVYDQKITAIEESANALKVFTSSASTGNLAYTGTQLVNCAGLYADEVAKMAGLLPDVRLLPFRGEYFRLSSRFDGITNHLVYPIPDPNMPFLGVHLTKMIGGFTTVGPNAVLASGREAYENFSFSATELKHIFSFPGTWKLLWQHRKSALREAASSLSRQYYLTLVQRYCNAIKLDDLGPFRSGIRAQAVSIKGELVHDFAFAKTPLSLHVINAPSPAATSAIPIANDLIQRLSN</sequence>
<dbReference type="EMBL" id="RPOK01000002">
    <property type="protein sequence ID" value="RPJ67692.1"/>
    <property type="molecule type" value="Genomic_DNA"/>
</dbReference>
<dbReference type="SUPFAM" id="SSF51905">
    <property type="entry name" value="FAD/NAD(P)-binding domain"/>
    <property type="match status" value="1"/>
</dbReference>
<dbReference type="PANTHER" id="PTHR43104">
    <property type="entry name" value="L-2-HYDROXYGLUTARATE DEHYDROGENASE, MITOCHONDRIAL"/>
    <property type="match status" value="1"/>
</dbReference>
<dbReference type="Gene3D" id="3.30.9.10">
    <property type="entry name" value="D-Amino Acid Oxidase, subunit A, domain 2"/>
    <property type="match status" value="1"/>
</dbReference>
<keyword evidence="4" id="KW-0560">Oxidoreductase</keyword>
<feature type="domain" description="FAD dependent oxidoreductase" evidence="6">
    <location>
        <begin position="5"/>
        <end position="335"/>
    </location>
</feature>
<comment type="similarity">
    <text evidence="5">Belongs to the L2HGDH family.</text>
</comment>
<comment type="cofactor">
    <cofactor evidence="1">
        <name>FAD</name>
        <dbReference type="ChEBI" id="CHEBI:57692"/>
    </cofactor>
</comment>
<dbReference type="InterPro" id="IPR036188">
    <property type="entry name" value="FAD/NAD-bd_sf"/>
</dbReference>
<evidence type="ECO:0000259" key="6">
    <source>
        <dbReference type="Pfam" id="PF01266"/>
    </source>
</evidence>
<comment type="caution">
    <text evidence="7">The sequence shown here is derived from an EMBL/GenBank/DDBJ whole genome shotgun (WGS) entry which is preliminary data.</text>
</comment>
<organism evidence="7 8">
    <name type="scientific">Alteromonas sediminis</name>
    <dbReference type="NCBI Taxonomy" id="2259342"/>
    <lineage>
        <taxon>Bacteria</taxon>
        <taxon>Pseudomonadati</taxon>
        <taxon>Pseudomonadota</taxon>
        <taxon>Gammaproteobacteria</taxon>
        <taxon>Alteromonadales</taxon>
        <taxon>Alteromonadaceae</taxon>
        <taxon>Alteromonas/Salinimonas group</taxon>
        <taxon>Alteromonas</taxon>
    </lineage>
</organism>
<evidence type="ECO:0000256" key="1">
    <source>
        <dbReference type="ARBA" id="ARBA00001974"/>
    </source>
</evidence>
<dbReference type="Gene3D" id="3.50.50.60">
    <property type="entry name" value="FAD/NAD(P)-binding domain"/>
    <property type="match status" value="1"/>
</dbReference>
<gene>
    <name evidence="7" type="ORF">DRW07_08805</name>
</gene>
<dbReference type="OrthoDB" id="9801699at2"/>
<keyword evidence="2" id="KW-0285">Flavoprotein</keyword>
<evidence type="ECO:0000313" key="8">
    <source>
        <dbReference type="Proteomes" id="UP000275281"/>
    </source>
</evidence>
<name>A0A3N5Y1V1_9ALTE</name>
<evidence type="ECO:0000256" key="3">
    <source>
        <dbReference type="ARBA" id="ARBA00022827"/>
    </source>
</evidence>
<dbReference type="GO" id="GO:0047545">
    <property type="term" value="F:(S)-2-hydroxyglutarate dehydrogenase activity"/>
    <property type="evidence" value="ECO:0007669"/>
    <property type="project" value="TreeGrafter"/>
</dbReference>
<dbReference type="GO" id="GO:0005737">
    <property type="term" value="C:cytoplasm"/>
    <property type="evidence" value="ECO:0007669"/>
    <property type="project" value="TreeGrafter"/>
</dbReference>
<evidence type="ECO:0000256" key="2">
    <source>
        <dbReference type="ARBA" id="ARBA00022630"/>
    </source>
</evidence>
<reference evidence="7 8" key="1">
    <citation type="submission" date="2018-11" db="EMBL/GenBank/DDBJ databases">
        <authorList>
            <person name="Ye M.-Q."/>
            <person name="Du Z.-J."/>
        </authorList>
    </citation>
    <scope>NUCLEOTIDE SEQUENCE [LARGE SCALE GENOMIC DNA]</scope>
    <source>
        <strain evidence="7 8">U0105</strain>
    </source>
</reference>
<proteinExistence type="inferred from homology"/>
<accession>A0A3N5Y1V1</accession>
<protein>
    <submittedName>
        <fullName evidence="7">L-2-hydroxyglutarate oxidase</fullName>
    </submittedName>
</protein>
<keyword evidence="8" id="KW-1185">Reference proteome</keyword>
<dbReference type="Proteomes" id="UP000275281">
    <property type="component" value="Unassembled WGS sequence"/>
</dbReference>
<dbReference type="PANTHER" id="PTHR43104:SF2">
    <property type="entry name" value="L-2-HYDROXYGLUTARATE DEHYDROGENASE, MITOCHONDRIAL"/>
    <property type="match status" value="1"/>
</dbReference>
<keyword evidence="3" id="KW-0274">FAD</keyword>
<dbReference type="Pfam" id="PF01266">
    <property type="entry name" value="DAO"/>
    <property type="match status" value="1"/>
</dbReference>
<dbReference type="AlphaFoldDB" id="A0A3N5Y1V1"/>
<dbReference type="NCBIfam" id="NF008726">
    <property type="entry name" value="PRK11728.1"/>
    <property type="match status" value="1"/>
</dbReference>